<proteinExistence type="inferred from homology"/>
<dbReference type="EMBL" id="JAODUP010000170">
    <property type="protein sequence ID" value="KAK2158455.1"/>
    <property type="molecule type" value="Genomic_DNA"/>
</dbReference>
<feature type="binding site" evidence="6">
    <location>
        <position position="18"/>
    </location>
    <ligand>
        <name>Zn(2+)</name>
        <dbReference type="ChEBI" id="CHEBI:29105"/>
    </ligand>
</feature>
<keyword evidence="6" id="KW-0862">Zinc</keyword>
<keyword evidence="6" id="KW-0479">Metal-binding</keyword>
<dbReference type="FunFam" id="2.30.42.10:FF:000056">
    <property type="entry name" value="Golgi reassembly-stacking protein 2 isoform 1"/>
    <property type="match status" value="1"/>
</dbReference>
<name>A0AAD9N6C9_9ANNE</name>
<evidence type="ECO:0000256" key="5">
    <source>
        <dbReference type="ARBA" id="ARBA00023136"/>
    </source>
</evidence>
<evidence type="ECO:0000256" key="4">
    <source>
        <dbReference type="ARBA" id="ARBA00023034"/>
    </source>
</evidence>
<dbReference type="Pfam" id="PF04495">
    <property type="entry name" value="GRASP55_65"/>
    <property type="match status" value="2"/>
</dbReference>
<dbReference type="InterPro" id="IPR036034">
    <property type="entry name" value="PDZ_sf"/>
</dbReference>
<protein>
    <recommendedName>
        <fullName evidence="7">PDZ GRASP-type domain-containing protein</fullName>
    </recommendedName>
</protein>
<evidence type="ECO:0000259" key="7">
    <source>
        <dbReference type="PROSITE" id="PS51865"/>
    </source>
</evidence>
<comment type="caution">
    <text evidence="8">The sequence shown here is derived from an EMBL/GenBank/DDBJ whole genome shotgun (WGS) entry which is preliminary data.</text>
</comment>
<dbReference type="GO" id="GO:0007030">
    <property type="term" value="P:Golgi organization"/>
    <property type="evidence" value="ECO:0007669"/>
    <property type="project" value="TreeGrafter"/>
</dbReference>
<dbReference type="Proteomes" id="UP001208570">
    <property type="component" value="Unassembled WGS sequence"/>
</dbReference>
<feature type="domain" description="PDZ GRASP-type" evidence="7">
    <location>
        <begin position="117"/>
        <end position="170"/>
    </location>
</feature>
<keyword evidence="9" id="KW-1185">Reference proteome</keyword>
<keyword evidence="4" id="KW-0333">Golgi apparatus</keyword>
<dbReference type="GO" id="GO:0000139">
    <property type="term" value="C:Golgi membrane"/>
    <property type="evidence" value="ECO:0007669"/>
    <property type="project" value="UniProtKB-SubCell"/>
</dbReference>
<organism evidence="8 9">
    <name type="scientific">Paralvinella palmiformis</name>
    <dbReference type="NCBI Taxonomy" id="53620"/>
    <lineage>
        <taxon>Eukaryota</taxon>
        <taxon>Metazoa</taxon>
        <taxon>Spiralia</taxon>
        <taxon>Lophotrochozoa</taxon>
        <taxon>Annelida</taxon>
        <taxon>Polychaeta</taxon>
        <taxon>Sedentaria</taxon>
        <taxon>Canalipalpata</taxon>
        <taxon>Terebellida</taxon>
        <taxon>Terebelliformia</taxon>
        <taxon>Alvinellidae</taxon>
        <taxon>Paralvinella</taxon>
    </lineage>
</organism>
<dbReference type="PROSITE" id="PS51865">
    <property type="entry name" value="PDZ_GRASP"/>
    <property type="match status" value="2"/>
</dbReference>
<evidence type="ECO:0000256" key="2">
    <source>
        <dbReference type="ARBA" id="ARBA00007144"/>
    </source>
</evidence>
<dbReference type="PANTHER" id="PTHR12893:SF0">
    <property type="entry name" value="GRASP65"/>
    <property type="match status" value="1"/>
</dbReference>
<dbReference type="PANTHER" id="PTHR12893">
    <property type="entry name" value="GOLGI REASSEMBLY STACKING PROTEIN GRASP"/>
    <property type="match status" value="1"/>
</dbReference>
<keyword evidence="5" id="KW-0472">Membrane</keyword>
<feature type="binding site" evidence="6">
    <location>
        <position position="103"/>
    </location>
    <ligand>
        <name>Zn(2+)</name>
        <dbReference type="ChEBI" id="CHEBI:29105"/>
    </ligand>
</feature>
<dbReference type="InterPro" id="IPR024958">
    <property type="entry name" value="GRASP_PDZ"/>
</dbReference>
<evidence type="ECO:0000256" key="3">
    <source>
        <dbReference type="ARBA" id="ARBA00022737"/>
    </source>
</evidence>
<comment type="similarity">
    <text evidence="2">Belongs to the GORASP family.</text>
</comment>
<dbReference type="AlphaFoldDB" id="A0AAD9N6C9"/>
<evidence type="ECO:0000313" key="9">
    <source>
        <dbReference type="Proteomes" id="UP001208570"/>
    </source>
</evidence>
<keyword evidence="3" id="KW-0677">Repeat</keyword>
<feature type="domain" description="PDZ GRASP-type" evidence="7">
    <location>
        <begin position="15"/>
        <end position="105"/>
    </location>
</feature>
<evidence type="ECO:0000313" key="8">
    <source>
        <dbReference type="EMBL" id="KAK2158455.1"/>
    </source>
</evidence>
<evidence type="ECO:0000256" key="1">
    <source>
        <dbReference type="ARBA" id="ARBA00004394"/>
    </source>
</evidence>
<dbReference type="GO" id="GO:0046872">
    <property type="term" value="F:metal ion binding"/>
    <property type="evidence" value="ECO:0007669"/>
    <property type="project" value="UniProtKB-KW"/>
</dbReference>
<evidence type="ECO:0000256" key="6">
    <source>
        <dbReference type="PIRSR" id="PIRSR607583-1"/>
    </source>
</evidence>
<dbReference type="SUPFAM" id="SSF50156">
    <property type="entry name" value="PDZ domain-like"/>
    <property type="match status" value="1"/>
</dbReference>
<gene>
    <name evidence="8" type="ORF">LSH36_170g04042</name>
</gene>
<comment type="subcellular location">
    <subcellularLocation>
        <location evidence="1">Golgi apparatus membrane</location>
    </subcellularLocation>
</comment>
<dbReference type="InterPro" id="IPR007583">
    <property type="entry name" value="GRASP55_65"/>
</dbReference>
<sequence length="366" mass="38155">MGGSQSSPIPGGGTEGYHVLRVQEYSPGHKAGLEAFFDFIVAIGNTRLNQDNETLKNLLKANVEKPVKMLVYSSKTQKVREVELVPSHSWGGQGLLGVSIRFCSFEGANENVWHVLSEDLFTLIESHEGKPLKLYVYNIDTDSCREVTLTPNGAWGGEGSLGCGIGYGYLHRIPSDHPSSGSSSPVVEIKQAGPLPSKPPVDGFSEVPLGTPTSSTTQLSQALGGLNIVPAQINPAASGDLPMPTSLPNFNLPPISGASLPGGLPPVSLPPLTAIPGLSGLPRFTMPTVTPALGGSISVPAPLSNLTGPVSLPQNIASVLQNPAGMSQNPNGLPAPASTASPNNIRYDPGPNICRHSRVCSNNASR</sequence>
<accession>A0AAD9N6C9</accession>
<reference evidence="8" key="1">
    <citation type="journal article" date="2023" name="Mol. Biol. Evol.">
        <title>Third-Generation Sequencing Reveals the Adaptive Role of the Epigenome in Three Deep-Sea Polychaetes.</title>
        <authorList>
            <person name="Perez M."/>
            <person name="Aroh O."/>
            <person name="Sun Y."/>
            <person name="Lan Y."/>
            <person name="Juniper S.K."/>
            <person name="Young C.R."/>
            <person name="Angers B."/>
            <person name="Qian P.Y."/>
        </authorList>
    </citation>
    <scope>NUCLEOTIDE SEQUENCE</scope>
    <source>
        <strain evidence="8">P08H-3</strain>
    </source>
</reference>
<dbReference type="Gene3D" id="2.30.42.10">
    <property type="match status" value="2"/>
</dbReference>